<dbReference type="EMBL" id="JAZHXJ010000003">
    <property type="protein sequence ID" value="KAL1884203.1"/>
    <property type="molecule type" value="Genomic_DNA"/>
</dbReference>
<evidence type="ECO:0000256" key="3">
    <source>
        <dbReference type="ARBA" id="ARBA00022677"/>
    </source>
</evidence>
<dbReference type="PANTHER" id="PTHR13390">
    <property type="entry name" value="LIPASE"/>
    <property type="match status" value="1"/>
</dbReference>
<keyword evidence="3" id="KW-0551">Lipid droplet</keyword>
<comment type="similarity">
    <text evidence="2">Belongs to the AB hydrolase superfamily. LDAH family.</text>
</comment>
<comment type="caution">
    <text evidence="5">The sequence shown here is derived from an EMBL/GenBank/DDBJ whole genome shotgun (WGS) entry which is preliminary data.</text>
</comment>
<evidence type="ECO:0008006" key="7">
    <source>
        <dbReference type="Google" id="ProtNLM"/>
    </source>
</evidence>
<dbReference type="InterPro" id="IPR029058">
    <property type="entry name" value="AB_hydrolase_fold"/>
</dbReference>
<keyword evidence="4" id="KW-0378">Hydrolase</keyword>
<accession>A0ABR3Y8U0</accession>
<protein>
    <recommendedName>
        <fullName evidence="7">Lipid droplet-associated hydrolase</fullName>
    </recommendedName>
</protein>
<evidence type="ECO:0000256" key="2">
    <source>
        <dbReference type="ARBA" id="ARBA00008300"/>
    </source>
</evidence>
<gene>
    <name evidence="5" type="ORF">VTK73DRAFT_5339</name>
</gene>
<dbReference type="Proteomes" id="UP001586593">
    <property type="component" value="Unassembled WGS sequence"/>
</dbReference>
<dbReference type="Gene3D" id="3.40.50.1820">
    <property type="entry name" value="alpha/beta hydrolase"/>
    <property type="match status" value="1"/>
</dbReference>
<evidence type="ECO:0000313" key="5">
    <source>
        <dbReference type="EMBL" id="KAL1884203.1"/>
    </source>
</evidence>
<dbReference type="SUPFAM" id="SSF53474">
    <property type="entry name" value="alpha/beta-Hydrolases"/>
    <property type="match status" value="1"/>
</dbReference>
<organism evidence="5 6">
    <name type="scientific">Phialemonium thermophilum</name>
    <dbReference type="NCBI Taxonomy" id="223376"/>
    <lineage>
        <taxon>Eukaryota</taxon>
        <taxon>Fungi</taxon>
        <taxon>Dikarya</taxon>
        <taxon>Ascomycota</taxon>
        <taxon>Pezizomycotina</taxon>
        <taxon>Sordariomycetes</taxon>
        <taxon>Sordariomycetidae</taxon>
        <taxon>Cephalothecales</taxon>
        <taxon>Cephalothecaceae</taxon>
        <taxon>Phialemonium</taxon>
    </lineage>
</organism>
<evidence type="ECO:0000313" key="6">
    <source>
        <dbReference type="Proteomes" id="UP001586593"/>
    </source>
</evidence>
<evidence type="ECO:0000256" key="1">
    <source>
        <dbReference type="ARBA" id="ARBA00004502"/>
    </source>
</evidence>
<reference evidence="5 6" key="1">
    <citation type="journal article" date="2024" name="Commun. Biol.">
        <title>Comparative genomic analysis of thermophilic fungi reveals convergent evolutionary adaptations and gene losses.</title>
        <authorList>
            <person name="Steindorff A.S."/>
            <person name="Aguilar-Pontes M.V."/>
            <person name="Robinson A.J."/>
            <person name="Andreopoulos B."/>
            <person name="LaButti K."/>
            <person name="Kuo A."/>
            <person name="Mondo S."/>
            <person name="Riley R."/>
            <person name="Otillar R."/>
            <person name="Haridas S."/>
            <person name="Lipzen A."/>
            <person name="Grimwood J."/>
            <person name="Schmutz J."/>
            <person name="Clum A."/>
            <person name="Reid I.D."/>
            <person name="Moisan M.C."/>
            <person name="Butler G."/>
            <person name="Nguyen T.T.M."/>
            <person name="Dewar K."/>
            <person name="Conant G."/>
            <person name="Drula E."/>
            <person name="Henrissat B."/>
            <person name="Hansel C."/>
            <person name="Singer S."/>
            <person name="Hutchinson M.I."/>
            <person name="de Vries R.P."/>
            <person name="Natvig D.O."/>
            <person name="Powell A.J."/>
            <person name="Tsang A."/>
            <person name="Grigoriev I.V."/>
        </authorList>
    </citation>
    <scope>NUCLEOTIDE SEQUENCE [LARGE SCALE GENOMIC DNA]</scope>
    <source>
        <strain evidence="5 6">ATCC 24622</strain>
    </source>
</reference>
<keyword evidence="6" id="KW-1185">Reference proteome</keyword>
<dbReference type="InterPro" id="IPR019363">
    <property type="entry name" value="LDAH"/>
</dbReference>
<comment type="subcellular location">
    <subcellularLocation>
        <location evidence="1">Lipid droplet</location>
    </subcellularLocation>
</comment>
<dbReference type="PANTHER" id="PTHR13390:SF0">
    <property type="entry name" value="LIPID DROPLET-ASSOCIATED HYDROLASE"/>
    <property type="match status" value="1"/>
</dbReference>
<dbReference type="Pfam" id="PF10230">
    <property type="entry name" value="LIDHydrolase"/>
    <property type="match status" value="1"/>
</dbReference>
<evidence type="ECO:0000256" key="4">
    <source>
        <dbReference type="ARBA" id="ARBA00022801"/>
    </source>
</evidence>
<proteinExistence type="inferred from homology"/>
<sequence>MPSELSFVPQFEPSDTASNAKHVLVFFIPGNPGLIDYYEPFLSTLYTLLNEPPRGSWGSPVYVQVYGRNLAGFDDAEHEPFDKKNPPYDLEYQIRYTINSLAALRVHAEGPQKGTPFDMTILVGHSIGAFIALEIFHRLLQSNNKFFSANASDLTTTGHFEETTVVNPHPTAGILLFPAITHLAHSPSGRWLELVRTTPALDTAAQIVVRFLPTILNYFVSDRFLHWLLRLRGVSEPEHAAATTCRLLRSRDGLWQVLHLGKDEMRVVVGDGSERWADELWQVAETESPKTRPEARNADVEDVPKFFIYFKKHDHWVADEWRDRFIEKRNEHARRKGPRHKRGRTRIILDSDNIPHAFCIKRSETMAEKVRVWINEIVVANF</sequence>
<name>A0ABR3Y8U0_9PEZI</name>